<dbReference type="RefSeq" id="WP_130922314.1">
    <property type="nucleotide sequence ID" value="NZ_JAANOL010000003.1"/>
</dbReference>
<evidence type="ECO:0000313" key="3">
    <source>
        <dbReference type="Proteomes" id="UP000293583"/>
    </source>
</evidence>
<keyword evidence="3" id="KW-1185">Reference proteome</keyword>
<evidence type="ECO:0000256" key="1">
    <source>
        <dbReference type="SAM" id="SignalP"/>
    </source>
</evidence>
<organism evidence="2 3">
    <name type="scientific">Aquirufa antheringensis</name>
    <dbReference type="NCBI Taxonomy" id="2516559"/>
    <lineage>
        <taxon>Bacteria</taxon>
        <taxon>Pseudomonadati</taxon>
        <taxon>Bacteroidota</taxon>
        <taxon>Cytophagia</taxon>
        <taxon>Cytophagales</taxon>
        <taxon>Flectobacillaceae</taxon>
        <taxon>Aquirufa</taxon>
    </lineage>
</organism>
<protein>
    <submittedName>
        <fullName evidence="2">Uncharacterized protein</fullName>
    </submittedName>
</protein>
<sequence>MERIVTKKTIAGALLGLFLSLSALAQTAQKPNEFYFKEANTSFYFIKFLEQNFSTDESQMASFSFLIFKIHGSGDITDVQYIGGLYKPVFTVVKSAILKSKPMWTTPKRDPKAYKWIVIPYYGGTYKQWKGNDLALSTYTSFEELNNRLKSDIQNMYMTLPLGGIGFEKAEE</sequence>
<proteinExistence type="predicted"/>
<gene>
    <name evidence="2" type="ORF">EWU20_00660</name>
</gene>
<dbReference type="Proteomes" id="UP000293583">
    <property type="component" value="Unassembled WGS sequence"/>
</dbReference>
<dbReference type="EMBL" id="SEWY01000001">
    <property type="protein sequence ID" value="TBH75114.1"/>
    <property type="molecule type" value="Genomic_DNA"/>
</dbReference>
<accession>A0A4Q9BG84</accession>
<feature type="chain" id="PRO_5020213276" evidence="1">
    <location>
        <begin position="26"/>
        <end position="172"/>
    </location>
</feature>
<comment type="caution">
    <text evidence="2">The sequence shown here is derived from an EMBL/GenBank/DDBJ whole genome shotgun (WGS) entry which is preliminary data.</text>
</comment>
<keyword evidence="1" id="KW-0732">Signal</keyword>
<evidence type="ECO:0000313" key="2">
    <source>
        <dbReference type="EMBL" id="TBH75114.1"/>
    </source>
</evidence>
<dbReference type="AlphaFoldDB" id="A0A4Q9BG84"/>
<feature type="signal peptide" evidence="1">
    <location>
        <begin position="1"/>
        <end position="25"/>
    </location>
</feature>
<reference evidence="2 3" key="1">
    <citation type="submission" date="2019-02" db="EMBL/GenBank/DDBJ databases">
        <title>Genome of a new Bacteroidetes strain.</title>
        <authorList>
            <person name="Pitt A."/>
        </authorList>
    </citation>
    <scope>NUCLEOTIDE SEQUENCE [LARGE SCALE GENOMIC DNA]</scope>
    <source>
        <strain evidence="2 3">103A-SOEBACH</strain>
    </source>
</reference>
<name>A0A4Q9BG84_9BACT</name>